<feature type="region of interest" description="Disordered" evidence="1">
    <location>
        <begin position="255"/>
        <end position="335"/>
    </location>
</feature>
<feature type="domain" description="OTU" evidence="2">
    <location>
        <begin position="439"/>
        <end position="574"/>
    </location>
</feature>
<evidence type="ECO:0000313" key="4">
    <source>
        <dbReference type="Proteomes" id="UP001159427"/>
    </source>
</evidence>
<keyword evidence="4" id="KW-1185">Reference proteome</keyword>
<feature type="compositionally biased region" description="Polar residues" evidence="1">
    <location>
        <begin position="359"/>
        <end position="371"/>
    </location>
</feature>
<organism evidence="3 4">
    <name type="scientific">Porites evermanni</name>
    <dbReference type="NCBI Taxonomy" id="104178"/>
    <lineage>
        <taxon>Eukaryota</taxon>
        <taxon>Metazoa</taxon>
        <taxon>Cnidaria</taxon>
        <taxon>Anthozoa</taxon>
        <taxon>Hexacorallia</taxon>
        <taxon>Scleractinia</taxon>
        <taxon>Fungiina</taxon>
        <taxon>Poritidae</taxon>
        <taxon>Porites</taxon>
    </lineage>
</organism>
<evidence type="ECO:0000256" key="1">
    <source>
        <dbReference type="SAM" id="MobiDB-lite"/>
    </source>
</evidence>
<proteinExistence type="predicted"/>
<dbReference type="Gene3D" id="3.90.70.80">
    <property type="match status" value="1"/>
</dbReference>
<feature type="region of interest" description="Disordered" evidence="1">
    <location>
        <begin position="356"/>
        <end position="376"/>
    </location>
</feature>
<reference evidence="3 4" key="1">
    <citation type="submission" date="2022-05" db="EMBL/GenBank/DDBJ databases">
        <authorList>
            <consortium name="Genoscope - CEA"/>
            <person name="William W."/>
        </authorList>
    </citation>
    <scope>NUCLEOTIDE SEQUENCE [LARGE SCALE GENOMIC DNA]</scope>
</reference>
<sequence length="574" mass="63945">MSQRAGLMPLQSNTTAEYAEIETVAGVCLVGKKISGEIQGLCTGTVVSFRESIVLVTSERIIPSKEDLAKVKQNSNEWNKGEYVLCFKPRKPKNDLKIYKLDDVTKPNEGVNFDQGLVMIHLDSKKLSDRFKKYRPFKSNDKKITDPKPFNDSICQIVNGNSNRFVVESYEIIYDNGNEVLRARSTPGASTFDTLSKLTAGGAVSDRLAFGGGIFKNDAFVGVLIFDDDDLGQIVAVQCWLGKLVECFRSKTSITDGTDESERDDISSETNDESLDRGAVLSPPEEDKSQIKSGDPKQKHKGKQPYEYERERLDSQAEDADATRTSCMTKEQQQYQRNIATENEEGRTQAGIDELEVAQSGSKSGTPNAGVSVTEEKDEIPAKITAGEPEISTVKKNGYLSEVRQVLKELFQMLHDAEMAKNKMNLSTSLEQIALDKGFRVVNNRGQGNCMFHALSDQLNLVMRISVSHEQLRHAAVDYLRSDEAAALQPLQLEYKISPSRFDPGALAQPFMDWVANEGVDINWDVSPVSSPVTVLSQRDEFNKDKDKGRRETNDKMNPWGFVHITTMVVSFMT</sequence>
<dbReference type="EMBL" id="CALNXI010000242">
    <property type="protein sequence ID" value="CAH3022995.1"/>
    <property type="molecule type" value="Genomic_DNA"/>
</dbReference>
<gene>
    <name evidence="3" type="ORF">PEVE_00017687</name>
</gene>
<name>A0ABN8M800_9CNID</name>
<accession>A0ABN8M800</accession>
<comment type="caution">
    <text evidence="3">The sequence shown here is derived from an EMBL/GenBank/DDBJ whole genome shotgun (WGS) entry which is preliminary data.</text>
</comment>
<dbReference type="PROSITE" id="PS50802">
    <property type="entry name" value="OTU"/>
    <property type="match status" value="1"/>
</dbReference>
<feature type="compositionally biased region" description="Polar residues" evidence="1">
    <location>
        <begin position="323"/>
        <end position="335"/>
    </location>
</feature>
<evidence type="ECO:0000313" key="3">
    <source>
        <dbReference type="EMBL" id="CAH3022995.1"/>
    </source>
</evidence>
<evidence type="ECO:0000259" key="2">
    <source>
        <dbReference type="PROSITE" id="PS50802"/>
    </source>
</evidence>
<dbReference type="Proteomes" id="UP001159427">
    <property type="component" value="Unassembled WGS sequence"/>
</dbReference>
<protein>
    <recommendedName>
        <fullName evidence="2">OTU domain-containing protein</fullName>
    </recommendedName>
</protein>
<feature type="compositionally biased region" description="Basic and acidic residues" evidence="1">
    <location>
        <begin position="285"/>
        <end position="297"/>
    </location>
</feature>
<dbReference type="InterPro" id="IPR003323">
    <property type="entry name" value="OTU_dom"/>
</dbReference>
<feature type="compositionally biased region" description="Basic and acidic residues" evidence="1">
    <location>
        <begin position="304"/>
        <end position="315"/>
    </location>
</feature>